<dbReference type="InterPro" id="IPR001304">
    <property type="entry name" value="C-type_lectin-like"/>
</dbReference>
<dbReference type="Gene3D" id="3.10.100.10">
    <property type="entry name" value="Mannose-Binding Protein A, subunit A"/>
    <property type="match status" value="1"/>
</dbReference>
<dbReference type="Proteomes" id="UP000593565">
    <property type="component" value="Unassembled WGS sequence"/>
</dbReference>
<reference evidence="5 6" key="1">
    <citation type="submission" date="2020-02" db="EMBL/GenBank/DDBJ databases">
        <title>A chromosome-scale genome assembly of the black bullhead catfish (Ameiurus melas).</title>
        <authorList>
            <person name="Wen M."/>
            <person name="Zham M."/>
            <person name="Cabau C."/>
            <person name="Klopp C."/>
            <person name="Donnadieu C."/>
            <person name="Roques C."/>
            <person name="Bouchez O."/>
            <person name="Lampietro C."/>
            <person name="Jouanno E."/>
            <person name="Herpin A."/>
            <person name="Louis A."/>
            <person name="Berthelot C."/>
            <person name="Parey E."/>
            <person name="Roest-Crollius H."/>
            <person name="Braasch I."/>
            <person name="Postlethwait J."/>
            <person name="Robinson-Rechavi M."/>
            <person name="Echchiki A."/>
            <person name="Begum T."/>
            <person name="Montfort J."/>
            <person name="Schartl M."/>
            <person name="Bobe J."/>
            <person name="Guiguen Y."/>
        </authorList>
    </citation>
    <scope>NUCLEOTIDE SEQUENCE [LARGE SCALE GENOMIC DNA]</scope>
    <source>
        <strain evidence="5">M_S1</strain>
        <tissue evidence="5">Blood</tissue>
    </source>
</reference>
<dbReference type="InterPro" id="IPR016186">
    <property type="entry name" value="C-type_lectin-like/link_sf"/>
</dbReference>
<evidence type="ECO:0000256" key="1">
    <source>
        <dbReference type="ARBA" id="ARBA00022734"/>
    </source>
</evidence>
<feature type="coiled-coil region" evidence="2">
    <location>
        <begin position="88"/>
        <end position="115"/>
    </location>
</feature>
<protein>
    <recommendedName>
        <fullName evidence="4">C-type lectin domain-containing protein</fullName>
    </recommendedName>
</protein>
<dbReference type="GO" id="GO:0030246">
    <property type="term" value="F:carbohydrate binding"/>
    <property type="evidence" value="ECO:0007669"/>
    <property type="project" value="UniProtKB-KW"/>
</dbReference>
<dbReference type="Gene3D" id="1.20.5.400">
    <property type="match status" value="1"/>
</dbReference>
<feature type="transmembrane region" description="Helical" evidence="3">
    <location>
        <begin position="58"/>
        <end position="79"/>
    </location>
</feature>
<accession>A0A7J5ZM98</accession>
<dbReference type="Pfam" id="PF00059">
    <property type="entry name" value="Lectin_C"/>
    <property type="match status" value="1"/>
</dbReference>
<evidence type="ECO:0000256" key="2">
    <source>
        <dbReference type="SAM" id="Coils"/>
    </source>
</evidence>
<comment type="caution">
    <text evidence="5">The sequence shown here is derived from an EMBL/GenBank/DDBJ whole genome shotgun (WGS) entry which is preliminary data.</text>
</comment>
<gene>
    <name evidence="5" type="ORF">AMELA_G00275450</name>
</gene>
<dbReference type="AlphaFoldDB" id="A0A7J5ZM98"/>
<organism evidence="5 6">
    <name type="scientific">Ameiurus melas</name>
    <name type="common">Black bullhead</name>
    <name type="synonym">Silurus melas</name>
    <dbReference type="NCBI Taxonomy" id="219545"/>
    <lineage>
        <taxon>Eukaryota</taxon>
        <taxon>Metazoa</taxon>
        <taxon>Chordata</taxon>
        <taxon>Craniata</taxon>
        <taxon>Vertebrata</taxon>
        <taxon>Euteleostomi</taxon>
        <taxon>Actinopterygii</taxon>
        <taxon>Neopterygii</taxon>
        <taxon>Teleostei</taxon>
        <taxon>Ostariophysi</taxon>
        <taxon>Siluriformes</taxon>
        <taxon>Ictaluridae</taxon>
        <taxon>Ameiurus</taxon>
    </lineage>
</organism>
<evidence type="ECO:0000256" key="3">
    <source>
        <dbReference type="SAM" id="Phobius"/>
    </source>
</evidence>
<dbReference type="InterPro" id="IPR016187">
    <property type="entry name" value="CTDL_fold"/>
</dbReference>
<keyword evidence="3" id="KW-0472">Membrane</keyword>
<sequence length="247" mass="28190">MFHCTSNRGDEEDMTVVIYKIADDFRGYNTKLEKADTKSNLQTQHTGLNTVWSRCCTLTAVCVLLLCVLLLSAVTVLWIKFTILNTENNQLQTSYNNLTIERDQLLQERVELHSALFKLGWRFFKPSVYSISTEKKSWNESRNYCIERGADLVIISSTEEQEIISKHFGGTEAWIGLTDGDTEGEFKWVDGAPLTTAFWWGRQPNDLGGSEDCAITGFRFADSNMLTWADVPCDRRVVEICELKIFN</sequence>
<keyword evidence="3" id="KW-0812">Transmembrane</keyword>
<keyword evidence="6" id="KW-1185">Reference proteome</keyword>
<proteinExistence type="predicted"/>
<name>A0A7J5ZM98_AMEME</name>
<evidence type="ECO:0000313" key="6">
    <source>
        <dbReference type="Proteomes" id="UP000593565"/>
    </source>
</evidence>
<dbReference type="SUPFAM" id="SSF56436">
    <property type="entry name" value="C-type lectin-like"/>
    <property type="match status" value="1"/>
</dbReference>
<dbReference type="CDD" id="cd03590">
    <property type="entry name" value="CLECT_DC-SIGN_like"/>
    <property type="match status" value="1"/>
</dbReference>
<dbReference type="InterPro" id="IPR033989">
    <property type="entry name" value="CD209-like_CTLD"/>
</dbReference>
<evidence type="ECO:0000313" key="5">
    <source>
        <dbReference type="EMBL" id="KAF4071626.1"/>
    </source>
</evidence>
<keyword evidence="2" id="KW-0175">Coiled coil</keyword>
<dbReference type="PANTHER" id="PTHR22803">
    <property type="entry name" value="MANNOSE, PHOSPHOLIPASE, LECTIN RECEPTOR RELATED"/>
    <property type="match status" value="1"/>
</dbReference>
<dbReference type="PROSITE" id="PS50041">
    <property type="entry name" value="C_TYPE_LECTIN_2"/>
    <property type="match status" value="1"/>
</dbReference>
<dbReference type="InterPro" id="IPR050111">
    <property type="entry name" value="C-type_lectin/snaclec_domain"/>
</dbReference>
<dbReference type="EMBL" id="JAAGNN010000027">
    <property type="protein sequence ID" value="KAF4071626.1"/>
    <property type="molecule type" value="Genomic_DNA"/>
</dbReference>
<evidence type="ECO:0000259" key="4">
    <source>
        <dbReference type="PROSITE" id="PS50041"/>
    </source>
</evidence>
<keyword evidence="3" id="KW-1133">Transmembrane helix</keyword>
<dbReference type="SMART" id="SM00034">
    <property type="entry name" value="CLECT"/>
    <property type="match status" value="1"/>
</dbReference>
<keyword evidence="1" id="KW-0430">Lectin</keyword>
<feature type="domain" description="C-type lectin" evidence="4">
    <location>
        <begin position="124"/>
        <end position="242"/>
    </location>
</feature>